<comment type="function">
    <text evidence="4">Flagellin is the subunit protein which polymerizes to form the filaments of bacterial flagella.</text>
</comment>
<keyword evidence="7" id="KW-0966">Cell projection</keyword>
<keyword evidence="7" id="KW-0969">Cilium</keyword>
<dbReference type="SUPFAM" id="SSF64518">
    <property type="entry name" value="Phase 1 flagellin"/>
    <property type="match status" value="1"/>
</dbReference>
<accession>A0ABR7N3K4</accession>
<protein>
    <recommendedName>
        <fullName evidence="2 4">Flagellin</fullName>
    </recommendedName>
</protein>
<evidence type="ECO:0000259" key="6">
    <source>
        <dbReference type="Pfam" id="PF00700"/>
    </source>
</evidence>
<dbReference type="EMBL" id="JACRSX010000010">
    <property type="protein sequence ID" value="MBC8562598.1"/>
    <property type="molecule type" value="Genomic_DNA"/>
</dbReference>
<dbReference type="InterPro" id="IPR042187">
    <property type="entry name" value="Flagellin_C_sub2"/>
</dbReference>
<dbReference type="PANTHER" id="PTHR42792:SF2">
    <property type="entry name" value="FLAGELLIN"/>
    <property type="match status" value="1"/>
</dbReference>
<keyword evidence="4" id="KW-0964">Secreted</keyword>
<dbReference type="PRINTS" id="PR00207">
    <property type="entry name" value="FLAGELLIN"/>
</dbReference>
<keyword evidence="3 4" id="KW-0975">Bacterial flagellum</keyword>
<evidence type="ECO:0000313" key="8">
    <source>
        <dbReference type="Proteomes" id="UP000606193"/>
    </source>
</evidence>
<feature type="domain" description="Flagellin N-terminal" evidence="5">
    <location>
        <begin position="3"/>
        <end position="139"/>
    </location>
</feature>
<comment type="subcellular location">
    <subcellularLocation>
        <location evidence="4">Secreted</location>
    </subcellularLocation>
    <subcellularLocation>
        <location evidence="4">Bacterial flagellum</location>
    </subcellularLocation>
</comment>
<evidence type="ECO:0000256" key="1">
    <source>
        <dbReference type="ARBA" id="ARBA00005709"/>
    </source>
</evidence>
<organism evidence="7 8">
    <name type="scientific">Jutongia huaianensis</name>
    <dbReference type="NCBI Taxonomy" id="2763668"/>
    <lineage>
        <taxon>Bacteria</taxon>
        <taxon>Bacillati</taxon>
        <taxon>Bacillota</taxon>
        <taxon>Clostridia</taxon>
        <taxon>Lachnospirales</taxon>
        <taxon>Lachnospiraceae</taxon>
        <taxon>Jutongia</taxon>
    </lineage>
</organism>
<keyword evidence="7" id="KW-0282">Flagellum</keyword>
<dbReference type="InterPro" id="IPR001029">
    <property type="entry name" value="Flagellin_N"/>
</dbReference>
<dbReference type="Gene3D" id="6.10.10.10">
    <property type="entry name" value="Flagellar export chaperone, C-terminal domain"/>
    <property type="match status" value="1"/>
</dbReference>
<proteinExistence type="inferred from homology"/>
<name>A0ABR7N3K4_9FIRM</name>
<sequence length="451" mass="47219">MIVQHNITAMNANRMLGLTTGSLAKSTEKLSSGYRINRAADDAAGLTISEKMRKQIRGLDQASTNAEDGVSAVQTAEGALTEVHSMLQRMNELAVQASNGTNSESDRQAIQDEISQLTTEIDRVSETTKFNETYLLKGSTGDTNKYMKAHDAGFDGTLVDGDKKASFEMTVKEGEKLKIGGVEYDVYADGSGLSDLQTSVSGATAGTKITVDGTEYTVVDAAGTETGNSLHASTISAKIAVGSKVKVGAADAVTAVDDSKSTSIKQSDAITKITEELKQANSIGAVDGDAIVTAGTADANGKVTFEIEKGYATVKNTLSFNLHVGADADATNKITVDIDSMSAAGLGIKDINVKDTTGMAGTYAIDAINDAIATVSSQRSALGAVQNRLEHTIANLDNVVENTTSAESRIRDTDMAEEMVTYSKNSILQQAGQSMLAQANQANQGVLSLLQ</sequence>
<feature type="domain" description="Flagellin C-terminal" evidence="6">
    <location>
        <begin position="365"/>
        <end position="450"/>
    </location>
</feature>
<dbReference type="Pfam" id="PF00669">
    <property type="entry name" value="Flagellin_N"/>
    <property type="match status" value="1"/>
</dbReference>
<gene>
    <name evidence="7" type="ORF">H8704_08145</name>
</gene>
<dbReference type="Gene3D" id="1.20.1330.10">
    <property type="entry name" value="f41 fragment of flagellin, N-terminal domain"/>
    <property type="match status" value="2"/>
</dbReference>
<dbReference type="RefSeq" id="WP_249297923.1">
    <property type="nucleotide sequence ID" value="NZ_JACRSX010000010.1"/>
</dbReference>
<evidence type="ECO:0000256" key="2">
    <source>
        <dbReference type="ARBA" id="ARBA00020110"/>
    </source>
</evidence>
<reference evidence="7 8" key="1">
    <citation type="submission" date="2020-08" db="EMBL/GenBank/DDBJ databases">
        <title>Genome public.</title>
        <authorList>
            <person name="Liu C."/>
            <person name="Sun Q."/>
        </authorList>
    </citation>
    <scope>NUCLEOTIDE SEQUENCE [LARGE SCALE GENOMIC DNA]</scope>
    <source>
        <strain evidence="7 8">NSJ-37</strain>
    </source>
</reference>
<evidence type="ECO:0000256" key="4">
    <source>
        <dbReference type="RuleBase" id="RU362073"/>
    </source>
</evidence>
<comment type="caution">
    <text evidence="7">The sequence shown here is derived from an EMBL/GenBank/DDBJ whole genome shotgun (WGS) entry which is preliminary data.</text>
</comment>
<comment type="similarity">
    <text evidence="1 4">Belongs to the bacterial flagellin family.</text>
</comment>
<dbReference type="PANTHER" id="PTHR42792">
    <property type="entry name" value="FLAGELLIN"/>
    <property type="match status" value="1"/>
</dbReference>
<dbReference type="Proteomes" id="UP000606193">
    <property type="component" value="Unassembled WGS sequence"/>
</dbReference>
<evidence type="ECO:0000313" key="7">
    <source>
        <dbReference type="EMBL" id="MBC8562598.1"/>
    </source>
</evidence>
<dbReference type="Pfam" id="PF00700">
    <property type="entry name" value="Flagellin_C"/>
    <property type="match status" value="1"/>
</dbReference>
<keyword evidence="8" id="KW-1185">Reference proteome</keyword>
<evidence type="ECO:0000256" key="3">
    <source>
        <dbReference type="ARBA" id="ARBA00023143"/>
    </source>
</evidence>
<dbReference type="InterPro" id="IPR046358">
    <property type="entry name" value="Flagellin_C"/>
</dbReference>
<dbReference type="InterPro" id="IPR001492">
    <property type="entry name" value="Flagellin"/>
</dbReference>
<evidence type="ECO:0000259" key="5">
    <source>
        <dbReference type="Pfam" id="PF00669"/>
    </source>
</evidence>